<comment type="caution">
    <text evidence="1">The sequence shown here is derived from an EMBL/GenBank/DDBJ whole genome shotgun (WGS) entry which is preliminary data.</text>
</comment>
<dbReference type="EMBL" id="LLXI01010398">
    <property type="protein sequence ID" value="PKY63464.1"/>
    <property type="molecule type" value="Genomic_DNA"/>
</dbReference>
<feature type="non-terminal residue" evidence="1">
    <location>
        <position position="56"/>
    </location>
</feature>
<dbReference type="Proteomes" id="UP000234323">
    <property type="component" value="Unassembled WGS sequence"/>
</dbReference>
<accession>A0A2I1HX51</accession>
<protein>
    <submittedName>
        <fullName evidence="1">Uncharacterized protein</fullName>
    </submittedName>
</protein>
<name>A0A2I1HX51_9GLOM</name>
<sequence>MSKSKEYITTLISPGKIVENLHFGPFCHNWWLARPINKNPTHTPLLPIRLGMKTHT</sequence>
<evidence type="ECO:0000313" key="1">
    <source>
        <dbReference type="EMBL" id="PKY63464.1"/>
    </source>
</evidence>
<organism evidence="1 2">
    <name type="scientific">Rhizophagus irregularis</name>
    <dbReference type="NCBI Taxonomy" id="588596"/>
    <lineage>
        <taxon>Eukaryota</taxon>
        <taxon>Fungi</taxon>
        <taxon>Fungi incertae sedis</taxon>
        <taxon>Mucoromycota</taxon>
        <taxon>Glomeromycotina</taxon>
        <taxon>Glomeromycetes</taxon>
        <taxon>Glomerales</taxon>
        <taxon>Glomeraceae</taxon>
        <taxon>Rhizophagus</taxon>
    </lineage>
</organism>
<keyword evidence="2" id="KW-1185">Reference proteome</keyword>
<evidence type="ECO:0000313" key="2">
    <source>
        <dbReference type="Proteomes" id="UP000234323"/>
    </source>
</evidence>
<gene>
    <name evidence="1" type="ORF">RhiirA4_492468</name>
</gene>
<dbReference type="AlphaFoldDB" id="A0A2I1HX51"/>
<proteinExistence type="predicted"/>
<reference evidence="1 2" key="1">
    <citation type="submission" date="2015-10" db="EMBL/GenBank/DDBJ databases">
        <title>Genome analyses suggest a sexual origin of heterokaryosis in a supposedly ancient asexual fungus.</title>
        <authorList>
            <person name="Ropars J."/>
            <person name="Sedzielewska K."/>
            <person name="Noel J."/>
            <person name="Charron P."/>
            <person name="Farinelli L."/>
            <person name="Marton T."/>
            <person name="Kruger M."/>
            <person name="Pelin A."/>
            <person name="Brachmann A."/>
            <person name="Corradi N."/>
        </authorList>
    </citation>
    <scope>NUCLEOTIDE SEQUENCE [LARGE SCALE GENOMIC DNA]</scope>
    <source>
        <strain evidence="1 2">A4</strain>
    </source>
</reference>